<dbReference type="PROSITE" id="PS50006">
    <property type="entry name" value="FHA_DOMAIN"/>
    <property type="match status" value="1"/>
</dbReference>
<reference evidence="3" key="1">
    <citation type="submission" date="2022-11" db="EMBL/GenBank/DDBJ databases">
        <title>Taxonomic description of a new Pseudomonas species.</title>
        <authorList>
            <person name="Tambong J.T."/>
        </authorList>
    </citation>
    <scope>NUCLEOTIDE SEQUENCE</scope>
    <source>
        <strain evidence="3">S1Bt42</strain>
    </source>
</reference>
<gene>
    <name evidence="3" type="ORF">OSC50_19290</name>
</gene>
<dbReference type="EMBL" id="CP112866">
    <property type="protein sequence ID" value="UZW17517.1"/>
    <property type="molecule type" value="Genomic_DNA"/>
</dbReference>
<keyword evidence="4" id="KW-1185">Reference proteome</keyword>
<evidence type="ECO:0000313" key="3">
    <source>
        <dbReference type="EMBL" id="UZW17517.1"/>
    </source>
</evidence>
<accession>A0ABY6QBZ0</accession>
<proteinExistence type="predicted"/>
<feature type="chain" id="PRO_5046683124" evidence="1">
    <location>
        <begin position="22"/>
        <end position="215"/>
    </location>
</feature>
<evidence type="ECO:0000259" key="2">
    <source>
        <dbReference type="PROSITE" id="PS50006"/>
    </source>
</evidence>
<dbReference type="Proteomes" id="UP001164116">
    <property type="component" value="Chromosome"/>
</dbReference>
<dbReference type="InterPro" id="IPR010546">
    <property type="entry name" value="DUF1120"/>
</dbReference>
<protein>
    <submittedName>
        <fullName evidence="3">DUF1120 domain-containing protein</fullName>
    </submittedName>
</protein>
<evidence type="ECO:0000313" key="4">
    <source>
        <dbReference type="Proteomes" id="UP001164116"/>
    </source>
</evidence>
<dbReference type="RefSeq" id="WP_181078437.1">
    <property type="nucleotide sequence ID" value="NZ_CP112866.1"/>
</dbReference>
<keyword evidence="1" id="KW-0732">Signal</keyword>
<dbReference type="InterPro" id="IPR000253">
    <property type="entry name" value="FHA_dom"/>
</dbReference>
<evidence type="ECO:0000256" key="1">
    <source>
        <dbReference type="SAM" id="SignalP"/>
    </source>
</evidence>
<dbReference type="Pfam" id="PF06551">
    <property type="entry name" value="DUF1120"/>
    <property type="match status" value="1"/>
</dbReference>
<sequence>MKMRRIAVSFLLLTSAQYSLAASTVDLSVNGAITPTACTPRLSSAGVIDYGRISQQDLNIDRGTRLAARHLQVSLYCNGASRFALRMRDNRDGTAMVNSEIYYGLGLDNSGNRIGLYSMTFDPRQSLVDSATQVYGTESTTGGVAWRTANLNPIDIGANSYLGFTDIEGSTSGPSAIQELISTVKVDAVINARQNLDLSQDVRLDGSATLEVVYL</sequence>
<feature type="signal peptide" evidence="1">
    <location>
        <begin position="1"/>
        <end position="21"/>
    </location>
</feature>
<name>A0ABY6QBZ0_9PSED</name>
<organism evidence="3 4">
    <name type="scientific">Pseudomonas quebecensis</name>
    <dbReference type="NCBI Taxonomy" id="2995174"/>
    <lineage>
        <taxon>Bacteria</taxon>
        <taxon>Pseudomonadati</taxon>
        <taxon>Pseudomonadota</taxon>
        <taxon>Gammaproteobacteria</taxon>
        <taxon>Pseudomonadales</taxon>
        <taxon>Pseudomonadaceae</taxon>
        <taxon>Pseudomonas</taxon>
    </lineage>
</organism>
<feature type="domain" description="FHA" evidence="2">
    <location>
        <begin position="48"/>
        <end position="101"/>
    </location>
</feature>